<keyword evidence="1" id="KW-1133">Transmembrane helix</keyword>
<keyword evidence="1" id="KW-0472">Membrane</keyword>
<keyword evidence="1" id="KW-0812">Transmembrane</keyword>
<reference evidence="2 3" key="1">
    <citation type="submission" date="2015-07" db="EMBL/GenBank/DDBJ databases">
        <title>Genome analysis of myxobacterium Chondromyces crocatus Cm c5 reveals a high potential for natural compound synthesis and the genetic basis for the loss of fruiting body formation.</title>
        <authorList>
            <person name="Zaburannyi N."/>
            <person name="Bunk B."/>
            <person name="Maier J."/>
            <person name="Overmann J."/>
            <person name="Mueller R."/>
        </authorList>
    </citation>
    <scope>NUCLEOTIDE SEQUENCE [LARGE SCALE GENOMIC DNA]</scope>
    <source>
        <strain evidence="2 3">Cm c5</strain>
    </source>
</reference>
<evidence type="ECO:0000313" key="2">
    <source>
        <dbReference type="EMBL" id="AKT43498.1"/>
    </source>
</evidence>
<dbReference type="EMBL" id="CP012159">
    <property type="protein sequence ID" value="AKT43498.1"/>
    <property type="molecule type" value="Genomic_DNA"/>
</dbReference>
<organism evidence="2 3">
    <name type="scientific">Chondromyces crocatus</name>
    <dbReference type="NCBI Taxonomy" id="52"/>
    <lineage>
        <taxon>Bacteria</taxon>
        <taxon>Pseudomonadati</taxon>
        <taxon>Myxococcota</taxon>
        <taxon>Polyangia</taxon>
        <taxon>Polyangiales</taxon>
        <taxon>Polyangiaceae</taxon>
        <taxon>Chondromyces</taxon>
    </lineage>
</organism>
<protein>
    <recommendedName>
        <fullName evidence="4">Transmembrane protein</fullName>
    </recommendedName>
</protein>
<sequence length="103" mass="10217">MMVGGILLSSIGAVVASLGTMVYMASDNILCEPCMSNGYCPCEEKGGKTGGIALIIGGLLGVGAGIPLIVIGARKVPVIEEPAEAPAAALLLGPGGLTFRGQF</sequence>
<feature type="transmembrane region" description="Helical" evidence="1">
    <location>
        <begin position="51"/>
        <end position="71"/>
    </location>
</feature>
<gene>
    <name evidence="2" type="ORF">CMC5_077300</name>
</gene>
<dbReference type="PATRIC" id="fig|52.7.peg.8502"/>
<dbReference type="KEGG" id="ccro:CMC5_077300"/>
<accession>A0A0K1ESA5</accession>
<dbReference type="Proteomes" id="UP000067626">
    <property type="component" value="Chromosome"/>
</dbReference>
<keyword evidence="3" id="KW-1185">Reference proteome</keyword>
<dbReference type="AlphaFoldDB" id="A0A0K1ESA5"/>
<evidence type="ECO:0000313" key="3">
    <source>
        <dbReference type="Proteomes" id="UP000067626"/>
    </source>
</evidence>
<name>A0A0K1ESA5_CHOCO</name>
<evidence type="ECO:0008006" key="4">
    <source>
        <dbReference type="Google" id="ProtNLM"/>
    </source>
</evidence>
<proteinExistence type="predicted"/>
<evidence type="ECO:0000256" key="1">
    <source>
        <dbReference type="SAM" id="Phobius"/>
    </source>
</evidence>